<dbReference type="CDD" id="cd00796">
    <property type="entry name" value="INT_Rci_Hp1_C"/>
    <property type="match status" value="1"/>
</dbReference>
<dbReference type="Pfam" id="PF02899">
    <property type="entry name" value="Phage_int_SAM_1"/>
    <property type="match status" value="1"/>
</dbReference>
<name>A0A402CY56_9BACT</name>
<dbReference type="InterPro" id="IPR002104">
    <property type="entry name" value="Integrase_catalytic"/>
</dbReference>
<dbReference type="EMBL" id="AP025739">
    <property type="protein sequence ID" value="BDI31462.1"/>
    <property type="molecule type" value="Genomic_DNA"/>
</dbReference>
<keyword evidence="2" id="KW-0229">DNA integration</keyword>
<dbReference type="PROSITE" id="PS51900">
    <property type="entry name" value="CB"/>
    <property type="match status" value="1"/>
</dbReference>
<organism evidence="5 6">
    <name type="scientific">Capsulimonas corticalis</name>
    <dbReference type="NCBI Taxonomy" id="2219043"/>
    <lineage>
        <taxon>Bacteria</taxon>
        <taxon>Bacillati</taxon>
        <taxon>Armatimonadota</taxon>
        <taxon>Armatimonadia</taxon>
        <taxon>Capsulimonadales</taxon>
        <taxon>Capsulimonadaceae</taxon>
        <taxon>Capsulimonas</taxon>
    </lineage>
</organism>
<dbReference type="AlphaFoldDB" id="A0A402CY56"/>
<sequence>METFNRQTVFSNDIDWQEAVSDFLLQTRTSREESTEVFYRERLKLLCRWAEGRKITLGDFRARHMREYLNERGEKVSDATRRHDAVAARTFFKFCKREEYVTADPLTGYQVPKAERPYVKCPSDDEIRALLTAVTDRYKPSINPKSRFIHAGARLFFGRRNYAIVAGLLETAARIGEMLALTVDDYQPKEGQIVIRKAKGDEPRIIPISSYWIQTVDAYLRVRPKVDSPLLFISEFGGEITVSEFGKVFRGYLDYASLSGFSLHGLRHYALTQLAKTDLWAASQIAGHKDLTVTRRYLHGDPVHVRSVHEAAAPLGRLLHTSRSANQGRKKIV</sequence>
<dbReference type="OrthoDB" id="9785687at2"/>
<dbReference type="SUPFAM" id="SSF56349">
    <property type="entry name" value="DNA breaking-rejoining enzymes"/>
    <property type="match status" value="1"/>
</dbReference>
<evidence type="ECO:0000256" key="1">
    <source>
        <dbReference type="ARBA" id="ARBA00008857"/>
    </source>
</evidence>
<protein>
    <submittedName>
        <fullName evidence="5">Tyrosine recombinase XerC</fullName>
    </submittedName>
</protein>
<keyword evidence="3" id="KW-0238">DNA-binding</keyword>
<dbReference type="GO" id="GO:0015074">
    <property type="term" value="P:DNA integration"/>
    <property type="evidence" value="ECO:0007669"/>
    <property type="project" value="UniProtKB-KW"/>
</dbReference>
<evidence type="ECO:0000256" key="2">
    <source>
        <dbReference type="ARBA" id="ARBA00022908"/>
    </source>
</evidence>
<dbReference type="GO" id="GO:0003677">
    <property type="term" value="F:DNA binding"/>
    <property type="evidence" value="ECO:0007669"/>
    <property type="project" value="UniProtKB-UniRule"/>
</dbReference>
<keyword evidence="4" id="KW-0233">DNA recombination</keyword>
<dbReference type="PANTHER" id="PTHR30349">
    <property type="entry name" value="PHAGE INTEGRASE-RELATED"/>
    <property type="match status" value="1"/>
</dbReference>
<dbReference type="InterPro" id="IPR011010">
    <property type="entry name" value="DNA_brk_join_enz"/>
</dbReference>
<evidence type="ECO:0000313" key="6">
    <source>
        <dbReference type="Proteomes" id="UP000287394"/>
    </source>
</evidence>
<dbReference type="Gene3D" id="1.10.443.10">
    <property type="entry name" value="Intergrase catalytic core"/>
    <property type="match status" value="1"/>
</dbReference>
<dbReference type="PROSITE" id="PS51898">
    <property type="entry name" value="TYR_RECOMBINASE"/>
    <property type="match status" value="1"/>
</dbReference>
<dbReference type="KEGG" id="ccot:CCAX7_35130"/>
<comment type="similarity">
    <text evidence="1">Belongs to the 'phage' integrase family.</text>
</comment>
<dbReference type="Proteomes" id="UP000287394">
    <property type="component" value="Chromosome"/>
</dbReference>
<evidence type="ECO:0000256" key="4">
    <source>
        <dbReference type="ARBA" id="ARBA00023172"/>
    </source>
</evidence>
<dbReference type="PANTHER" id="PTHR30349:SF41">
    <property type="entry name" value="INTEGRASE_RECOMBINASE PROTEIN MJ0367-RELATED"/>
    <property type="match status" value="1"/>
</dbReference>
<dbReference type="InterPro" id="IPR044068">
    <property type="entry name" value="CB"/>
</dbReference>
<dbReference type="InterPro" id="IPR050090">
    <property type="entry name" value="Tyrosine_recombinase_XerCD"/>
</dbReference>
<reference evidence="5 6" key="1">
    <citation type="journal article" date="2019" name="Int. J. Syst. Evol. Microbiol.">
        <title>Capsulimonas corticalis gen. nov., sp. nov., an aerobic capsulated bacterium, of a novel bacterial order, Capsulimonadales ord. nov., of the class Armatimonadia of the phylum Armatimonadetes.</title>
        <authorList>
            <person name="Li J."/>
            <person name="Kudo C."/>
            <person name="Tonouchi A."/>
        </authorList>
    </citation>
    <scope>NUCLEOTIDE SEQUENCE [LARGE SCALE GENOMIC DNA]</scope>
    <source>
        <strain evidence="5 6">AX-7</strain>
    </source>
</reference>
<dbReference type="InterPro" id="IPR004107">
    <property type="entry name" value="Integrase_SAM-like_N"/>
</dbReference>
<dbReference type="InterPro" id="IPR013762">
    <property type="entry name" value="Integrase-like_cat_sf"/>
</dbReference>
<keyword evidence="6" id="KW-1185">Reference proteome</keyword>
<evidence type="ECO:0000313" key="5">
    <source>
        <dbReference type="EMBL" id="BDI31462.1"/>
    </source>
</evidence>
<dbReference type="InterPro" id="IPR010998">
    <property type="entry name" value="Integrase_recombinase_N"/>
</dbReference>
<gene>
    <name evidence="5" type="primary">xerC_1</name>
    <name evidence="5" type="ORF">CCAX7_35130</name>
</gene>
<evidence type="ECO:0000256" key="3">
    <source>
        <dbReference type="ARBA" id="ARBA00023125"/>
    </source>
</evidence>
<dbReference type="Gene3D" id="1.10.150.130">
    <property type="match status" value="1"/>
</dbReference>
<dbReference type="Pfam" id="PF00589">
    <property type="entry name" value="Phage_integrase"/>
    <property type="match status" value="1"/>
</dbReference>
<dbReference type="RefSeq" id="WP_119322257.1">
    <property type="nucleotide sequence ID" value="NZ_AP025739.1"/>
</dbReference>
<proteinExistence type="inferred from homology"/>
<accession>A0A402CY56</accession>
<dbReference type="GO" id="GO:0006310">
    <property type="term" value="P:DNA recombination"/>
    <property type="evidence" value="ECO:0007669"/>
    <property type="project" value="UniProtKB-KW"/>
</dbReference>